<feature type="compositionally biased region" description="Low complexity" evidence="1">
    <location>
        <begin position="210"/>
        <end position="230"/>
    </location>
</feature>
<dbReference type="EMBL" id="SKBQ01000006">
    <property type="protein sequence ID" value="TPX09234.1"/>
    <property type="molecule type" value="Genomic_DNA"/>
</dbReference>
<gene>
    <name evidence="3" type="ORF">E0L32_001505</name>
    <name evidence="4" type="ORF">E0L32_001694</name>
</gene>
<proteinExistence type="predicted"/>
<reference evidence="4 5" key="1">
    <citation type="submission" date="2019-06" db="EMBL/GenBank/DDBJ databases">
        <title>Draft genome sequence of the filamentous fungus Phialemoniopsis curvata isolated from diesel fuel.</title>
        <authorList>
            <person name="Varaljay V.A."/>
            <person name="Lyon W.J."/>
            <person name="Crouch A.L."/>
            <person name="Drake C.E."/>
            <person name="Hollomon J.M."/>
            <person name="Nadeau L.J."/>
            <person name="Nunn H.S."/>
            <person name="Stevenson B.S."/>
            <person name="Bojanowski C.L."/>
            <person name="Crookes-Goodson W.J."/>
        </authorList>
    </citation>
    <scope>NUCLEOTIDE SEQUENCE [LARGE SCALE GENOMIC DNA]</scope>
    <source>
        <strain evidence="4 5">D216</strain>
    </source>
</reference>
<protein>
    <submittedName>
        <fullName evidence="4">Uncharacterized protein</fullName>
    </submittedName>
</protein>
<dbReference type="RefSeq" id="XP_030990756.1">
    <property type="nucleotide sequence ID" value="XM_031135592.1"/>
</dbReference>
<evidence type="ECO:0000313" key="5">
    <source>
        <dbReference type="Proteomes" id="UP000319257"/>
    </source>
</evidence>
<feature type="compositionally biased region" description="Polar residues" evidence="1">
    <location>
        <begin position="173"/>
        <end position="190"/>
    </location>
</feature>
<feature type="signal peptide" evidence="2">
    <location>
        <begin position="1"/>
        <end position="20"/>
    </location>
</feature>
<evidence type="ECO:0000313" key="3">
    <source>
        <dbReference type="EMBL" id="TPX09045.1"/>
    </source>
</evidence>
<dbReference type="GeneID" id="41968952"/>
<feature type="region of interest" description="Disordered" evidence="1">
    <location>
        <begin position="113"/>
        <end position="241"/>
    </location>
</feature>
<feature type="compositionally biased region" description="Low complexity" evidence="1">
    <location>
        <begin position="132"/>
        <end position="172"/>
    </location>
</feature>
<comment type="caution">
    <text evidence="4">The sequence shown here is derived from an EMBL/GenBank/DDBJ whole genome shotgun (WGS) entry which is preliminary data.</text>
</comment>
<evidence type="ECO:0000256" key="2">
    <source>
        <dbReference type="SAM" id="SignalP"/>
    </source>
</evidence>
<feature type="chain" id="PRO_5036130948" evidence="2">
    <location>
        <begin position="21"/>
        <end position="260"/>
    </location>
</feature>
<organism evidence="4 5">
    <name type="scientific">Thyridium curvatum</name>
    <dbReference type="NCBI Taxonomy" id="1093900"/>
    <lineage>
        <taxon>Eukaryota</taxon>
        <taxon>Fungi</taxon>
        <taxon>Dikarya</taxon>
        <taxon>Ascomycota</taxon>
        <taxon>Pezizomycotina</taxon>
        <taxon>Sordariomycetes</taxon>
        <taxon>Sordariomycetidae</taxon>
        <taxon>Thyridiales</taxon>
        <taxon>Thyridiaceae</taxon>
        <taxon>Thyridium</taxon>
    </lineage>
</organism>
<evidence type="ECO:0000313" key="4">
    <source>
        <dbReference type="EMBL" id="TPX09234.1"/>
    </source>
</evidence>
<accession>A0A507ART5</accession>
<keyword evidence="2" id="KW-0732">Signal</keyword>
<keyword evidence="5" id="KW-1185">Reference proteome</keyword>
<dbReference type="AlphaFoldDB" id="A0A507ART5"/>
<name>A0A507ART5_9PEZI</name>
<dbReference type="InParanoid" id="A0A507ART5"/>
<dbReference type="EMBL" id="SKBQ01000006">
    <property type="protein sequence ID" value="TPX09045.1"/>
    <property type="molecule type" value="Genomic_DNA"/>
</dbReference>
<feature type="compositionally biased region" description="Pro residues" evidence="1">
    <location>
        <begin position="118"/>
        <end position="131"/>
    </location>
</feature>
<dbReference type="Proteomes" id="UP000319257">
    <property type="component" value="Unassembled WGS sequence"/>
</dbReference>
<evidence type="ECO:0000256" key="1">
    <source>
        <dbReference type="SAM" id="MobiDB-lite"/>
    </source>
</evidence>
<feature type="compositionally biased region" description="Low complexity" evidence="1">
    <location>
        <begin position="191"/>
        <end position="200"/>
    </location>
</feature>
<sequence length="260" mass="26187">MSLKLFLLAMMALLCGLVLADEALDLPTGLGHPGVPVYEDNQVKPFTTTYSTTYTEVSFIFTGLPDTLTVYSTVPVTVTEVETRTFWPKGVAGRADRDYQDGVYDCTIPGSVDAPVATPSPEPVVLPPPGSSPSTTTPAALLPPHTSFQVTSLPTTTESTTATQQTTRTETTNVGNGSTTVSFVASGTHPSSSSSSSSSSEGVPTSSPVGTGTEPSAGTGTETSTGSQTPSAPPASGADKAGASVLGLVGAGALALAVAI</sequence>